<dbReference type="RefSeq" id="WP_227261979.1">
    <property type="nucleotide sequence ID" value="NZ_BAAADU010000002.1"/>
</dbReference>
<keyword evidence="2" id="KW-1185">Reference proteome</keyword>
<evidence type="ECO:0000313" key="2">
    <source>
        <dbReference type="Proteomes" id="UP001500194"/>
    </source>
</evidence>
<comment type="caution">
    <text evidence="1">The sequence shown here is derived from an EMBL/GenBank/DDBJ whole genome shotgun (WGS) entry which is preliminary data.</text>
</comment>
<accession>A0AAV3SY11</accession>
<dbReference type="EMBL" id="BAAADU010000002">
    <property type="protein sequence ID" value="GAA0644467.1"/>
    <property type="molecule type" value="Genomic_DNA"/>
</dbReference>
<gene>
    <name evidence="1" type="ORF">GCM10009019_03020</name>
</gene>
<proteinExistence type="predicted"/>
<sequence length="79" mass="8892">MGSRTRTALVSLAASLAVSAAVYHYTGWFVFFIALPFVPLLFREDETEPPVRECPECGFSTRDADYDFCPRDGARLVER</sequence>
<name>A0AAV3SY11_9EURY</name>
<reference evidence="1 2" key="1">
    <citation type="journal article" date="2019" name="Int. J. Syst. Evol. Microbiol.">
        <title>The Global Catalogue of Microorganisms (GCM) 10K type strain sequencing project: providing services to taxonomists for standard genome sequencing and annotation.</title>
        <authorList>
            <consortium name="The Broad Institute Genomics Platform"/>
            <consortium name="The Broad Institute Genome Sequencing Center for Infectious Disease"/>
            <person name="Wu L."/>
            <person name="Ma J."/>
        </authorList>
    </citation>
    <scope>NUCLEOTIDE SEQUENCE [LARGE SCALE GENOMIC DNA]</scope>
    <source>
        <strain evidence="1 2">JCM 16327</strain>
    </source>
</reference>
<dbReference type="AlphaFoldDB" id="A0AAV3SY11"/>
<dbReference type="GeneID" id="68572585"/>
<organism evidence="1 2">
    <name type="scientific">Salarchaeum japonicum</name>
    <dbReference type="NCBI Taxonomy" id="555573"/>
    <lineage>
        <taxon>Archaea</taxon>
        <taxon>Methanobacteriati</taxon>
        <taxon>Methanobacteriota</taxon>
        <taxon>Stenosarchaea group</taxon>
        <taxon>Halobacteria</taxon>
        <taxon>Halobacteriales</taxon>
        <taxon>Halobacteriaceae</taxon>
    </lineage>
</organism>
<dbReference type="Proteomes" id="UP001500194">
    <property type="component" value="Unassembled WGS sequence"/>
</dbReference>
<protein>
    <recommendedName>
        <fullName evidence="3">Small CPxCG-related zinc finger protein</fullName>
    </recommendedName>
</protein>
<evidence type="ECO:0008006" key="3">
    <source>
        <dbReference type="Google" id="ProtNLM"/>
    </source>
</evidence>
<evidence type="ECO:0000313" key="1">
    <source>
        <dbReference type="EMBL" id="GAA0644467.1"/>
    </source>
</evidence>